<protein>
    <submittedName>
        <fullName evidence="1">Uncharacterized protein</fullName>
    </submittedName>
</protein>
<evidence type="ECO:0000313" key="1">
    <source>
        <dbReference type="EMBL" id="KAI4325237.1"/>
    </source>
</evidence>
<dbReference type="Proteomes" id="UP001057402">
    <property type="component" value="Chromosome 9"/>
</dbReference>
<keyword evidence="2" id="KW-1185">Reference proteome</keyword>
<comment type="caution">
    <text evidence="1">The sequence shown here is derived from an EMBL/GenBank/DDBJ whole genome shotgun (WGS) entry which is preliminary data.</text>
</comment>
<accession>A0ACB9MM83</accession>
<evidence type="ECO:0000313" key="2">
    <source>
        <dbReference type="Proteomes" id="UP001057402"/>
    </source>
</evidence>
<gene>
    <name evidence="1" type="ORF">MLD38_030653</name>
</gene>
<organism evidence="1 2">
    <name type="scientific">Melastoma candidum</name>
    <dbReference type="NCBI Taxonomy" id="119954"/>
    <lineage>
        <taxon>Eukaryota</taxon>
        <taxon>Viridiplantae</taxon>
        <taxon>Streptophyta</taxon>
        <taxon>Embryophyta</taxon>
        <taxon>Tracheophyta</taxon>
        <taxon>Spermatophyta</taxon>
        <taxon>Magnoliopsida</taxon>
        <taxon>eudicotyledons</taxon>
        <taxon>Gunneridae</taxon>
        <taxon>Pentapetalae</taxon>
        <taxon>rosids</taxon>
        <taxon>malvids</taxon>
        <taxon>Myrtales</taxon>
        <taxon>Melastomataceae</taxon>
        <taxon>Melastomatoideae</taxon>
        <taxon>Melastomateae</taxon>
        <taxon>Melastoma</taxon>
    </lineage>
</organism>
<dbReference type="EMBL" id="CM042888">
    <property type="protein sequence ID" value="KAI4325237.1"/>
    <property type="molecule type" value="Genomic_DNA"/>
</dbReference>
<proteinExistence type="predicted"/>
<name>A0ACB9MM83_9MYRT</name>
<sequence>MAWPLNLEHDRFLDLFGKGALLQARFNCYSPCPRPDYLIIGLKPRVDGTSFTSITQDDEGLQDMLENSWITVPSMPNALLVVTGDQMETMPVRIFEPPPHRVLTHSHGDRISIAAFYSRPSTTRR</sequence>
<reference evidence="2" key="1">
    <citation type="journal article" date="2023" name="Front. Plant Sci.">
        <title>Chromosomal-level genome assembly of Melastoma candidum provides insights into trichome evolution.</title>
        <authorList>
            <person name="Zhong Y."/>
            <person name="Wu W."/>
            <person name="Sun C."/>
            <person name="Zou P."/>
            <person name="Liu Y."/>
            <person name="Dai S."/>
            <person name="Zhou R."/>
        </authorList>
    </citation>
    <scope>NUCLEOTIDE SEQUENCE [LARGE SCALE GENOMIC DNA]</scope>
</reference>